<reference evidence="1 2" key="1">
    <citation type="submission" date="2020-08" db="EMBL/GenBank/DDBJ databases">
        <title>Genomic Encyclopedia of Type Strains, Phase IV (KMG-IV): sequencing the most valuable type-strain genomes for metagenomic binning, comparative biology and taxonomic classification.</title>
        <authorList>
            <person name="Goeker M."/>
        </authorList>
    </citation>
    <scope>NUCLEOTIDE SEQUENCE [LARGE SCALE GENOMIC DNA]</scope>
    <source>
        <strain evidence="1 2">DSM 15895</strain>
    </source>
</reference>
<dbReference type="RefSeq" id="WP_135503333.1">
    <property type="nucleotide sequence ID" value="NZ_JACHHE010000008.1"/>
</dbReference>
<dbReference type="InterPro" id="IPR021377">
    <property type="entry name" value="DUF3006"/>
</dbReference>
<proteinExistence type="predicted"/>
<evidence type="ECO:0000313" key="2">
    <source>
        <dbReference type="Proteomes" id="UP000525923"/>
    </source>
</evidence>
<sequence>MKGMLDRIEDGCLAVILIEELQKEIVLPAAWLPEGSEVHSWFDIELDGHQIRSIALDAKTAAAKEDKAEALMRRLKAKRGKSRFKRGE</sequence>
<dbReference type="Pfam" id="PF11213">
    <property type="entry name" value="DUF3006"/>
    <property type="match status" value="1"/>
</dbReference>
<protein>
    <recommendedName>
        <fullName evidence="3">DUF3006 domain-containing protein</fullName>
    </recommendedName>
</protein>
<dbReference type="EMBL" id="JACHHE010000008">
    <property type="protein sequence ID" value="MBB5181362.1"/>
    <property type="molecule type" value="Genomic_DNA"/>
</dbReference>
<accession>A0A7W8CTH3</accession>
<keyword evidence="2" id="KW-1185">Reference proteome</keyword>
<evidence type="ECO:0008006" key="3">
    <source>
        <dbReference type="Google" id="ProtNLM"/>
    </source>
</evidence>
<organism evidence="1 2">
    <name type="scientific">Planococcus koreensis</name>
    <dbReference type="NCBI Taxonomy" id="112331"/>
    <lineage>
        <taxon>Bacteria</taxon>
        <taxon>Bacillati</taxon>
        <taxon>Bacillota</taxon>
        <taxon>Bacilli</taxon>
        <taxon>Bacillales</taxon>
        <taxon>Caryophanaceae</taxon>
        <taxon>Planococcus</taxon>
    </lineage>
</organism>
<name>A0A7W8CTH3_9BACL</name>
<evidence type="ECO:0000313" key="1">
    <source>
        <dbReference type="EMBL" id="MBB5181362.1"/>
    </source>
</evidence>
<dbReference type="OrthoDB" id="2366034at2"/>
<dbReference type="AlphaFoldDB" id="A0A7W8CTH3"/>
<comment type="caution">
    <text evidence="1">The sequence shown here is derived from an EMBL/GenBank/DDBJ whole genome shotgun (WGS) entry which is preliminary data.</text>
</comment>
<dbReference type="Proteomes" id="UP000525923">
    <property type="component" value="Unassembled WGS sequence"/>
</dbReference>
<gene>
    <name evidence="1" type="ORF">HNQ44_002827</name>
</gene>